<geneLocation type="plasmid" evidence="2 5">
    <name>2</name>
</geneLocation>
<dbReference type="EMBL" id="CP053979">
    <property type="protein sequence ID" value="QKH22884.1"/>
    <property type="molecule type" value="Genomic_DNA"/>
</dbReference>
<protein>
    <recommendedName>
        <fullName evidence="7">Lipoprotein</fullName>
    </recommendedName>
</protein>
<geneLocation type="plasmid" evidence="4 6">
    <name>unnamed3</name>
</geneLocation>
<evidence type="ECO:0000313" key="2">
    <source>
        <dbReference type="EMBL" id="AJG73794.1"/>
    </source>
</evidence>
<evidence type="ECO:0000313" key="5">
    <source>
        <dbReference type="Proteomes" id="UP000031876"/>
    </source>
</evidence>
<evidence type="ECO:0000313" key="4">
    <source>
        <dbReference type="EMBL" id="QKH22884.1"/>
    </source>
</evidence>
<dbReference type="PROSITE" id="PS51257">
    <property type="entry name" value="PROKAR_LIPOPROTEIN"/>
    <property type="match status" value="1"/>
</dbReference>
<dbReference type="AlphaFoldDB" id="A0A0B5N7P9"/>
<dbReference type="EMBL" id="VKQN01000001">
    <property type="protein sequence ID" value="MDR4174585.1"/>
    <property type="molecule type" value="Genomic_DNA"/>
</dbReference>
<evidence type="ECO:0000313" key="6">
    <source>
        <dbReference type="Proteomes" id="UP000501107"/>
    </source>
</evidence>
<dbReference type="KEGG" id="btw:BF38_5656"/>
<evidence type="ECO:0000256" key="1">
    <source>
        <dbReference type="SAM" id="MobiDB-lite"/>
    </source>
</evidence>
<feature type="region of interest" description="Disordered" evidence="1">
    <location>
        <begin position="29"/>
        <end position="54"/>
    </location>
</feature>
<dbReference type="Proteomes" id="UP000031876">
    <property type="component" value="Plasmid 2"/>
</dbReference>
<reference evidence="4 6" key="3">
    <citation type="submission" date="2020-05" db="EMBL/GenBank/DDBJ databases">
        <title>FDA dAtabase for Regulatory Grade micrObial Sequences (FDA-ARGOS): Supporting development and validation of Infectious Disease Dx tests.</title>
        <authorList>
            <person name="Nelson B."/>
            <person name="Plummer A."/>
            <person name="Tallon L."/>
            <person name="Sadzewicz L."/>
            <person name="Zhao X."/>
            <person name="Vavikolanu K."/>
            <person name="Mehta A."/>
            <person name="Aluvathingal J."/>
            <person name="Nadendla S."/>
            <person name="Myers T."/>
            <person name="Yan Y."/>
            <person name="Sichtig H."/>
        </authorList>
    </citation>
    <scope>NUCLEOTIDE SEQUENCE [LARGE SCALE GENOMIC DNA]</scope>
    <source>
        <strain evidence="4 6">FDAARGOS_795</strain>
        <plasmid evidence="4 6">unnamed3</plasmid>
    </source>
</reference>
<evidence type="ECO:0008006" key="7">
    <source>
        <dbReference type="Google" id="ProtNLM"/>
    </source>
</evidence>
<accession>A0A0B5N7P9</accession>
<name>A0A0B5N7P9_BACTU</name>
<organism evidence="4 6">
    <name type="scientific">Bacillus thuringiensis</name>
    <dbReference type="NCBI Taxonomy" id="1428"/>
    <lineage>
        <taxon>Bacteria</taxon>
        <taxon>Bacillati</taxon>
        <taxon>Bacillota</taxon>
        <taxon>Bacilli</taxon>
        <taxon>Bacillales</taxon>
        <taxon>Bacillaceae</taxon>
        <taxon>Bacillus</taxon>
        <taxon>Bacillus cereus group</taxon>
    </lineage>
</organism>
<feature type="compositionally biased region" description="Low complexity" evidence="1">
    <location>
        <begin position="36"/>
        <end position="50"/>
    </location>
</feature>
<gene>
    <name evidence="2" type="ORF">BF38_5656</name>
    <name evidence="3" type="ORF">FO599_00385</name>
    <name evidence="4" type="ORF">FOC89_02580</name>
</gene>
<proteinExistence type="predicted"/>
<keyword evidence="4" id="KW-0614">Plasmid</keyword>
<reference evidence="3" key="2">
    <citation type="submission" date="2019-07" db="EMBL/GenBank/DDBJ databases">
        <title>Phylogenomic Reclassification of ATCC Bacillus Strains and Various Taxa within the Genus Bacillus.</title>
        <authorList>
            <person name="Riojas M.A."/>
            <person name="Frank A.M."/>
            <person name="Fenn S.L."/>
            <person name="King S.P."/>
            <person name="Brower S.M."/>
            <person name="Hazbon M.H."/>
        </authorList>
    </citation>
    <scope>NUCLEOTIDE SEQUENCE</scope>
    <source>
        <strain evidence="3">ATCC 35646</strain>
    </source>
</reference>
<reference evidence="2 5" key="1">
    <citation type="journal article" date="2015" name="Genome Announc.">
        <title>Complete genome sequences for 35 biothreat assay-relevant bacillus species.</title>
        <authorList>
            <person name="Johnson S.L."/>
            <person name="Daligault H.E."/>
            <person name="Davenport K.W."/>
            <person name="Jaissle J."/>
            <person name="Frey K.G."/>
            <person name="Ladner J.T."/>
            <person name="Broomall S.M."/>
            <person name="Bishop-Lilly K.A."/>
            <person name="Bruce D.C."/>
            <person name="Gibbons H.S."/>
            <person name="Coyne S.R."/>
            <person name="Lo C.C."/>
            <person name="Meincke L."/>
            <person name="Munk A.C."/>
            <person name="Koroleva G.I."/>
            <person name="Rosenzweig C.N."/>
            <person name="Palacios G.F."/>
            <person name="Redden C.L."/>
            <person name="Minogue T.D."/>
            <person name="Chain P.S."/>
        </authorList>
    </citation>
    <scope>NUCLEOTIDE SEQUENCE [LARGE SCALE GENOMIC DNA]</scope>
    <source>
        <strain evidence="2 5">HD1011</strain>
        <plasmid evidence="2 5">2</plasmid>
    </source>
</reference>
<dbReference type="Proteomes" id="UP000501107">
    <property type="component" value="Plasmid unnamed3"/>
</dbReference>
<dbReference type="RefSeq" id="WP_000830179.1">
    <property type="nucleotide sequence ID" value="NZ_CP009334.1"/>
</dbReference>
<sequence length="163" mass="18266">MKRRLVALTIPVMLLGGVGCSKEEAQVKETDSLEVSQNDSSGTVSSSSSSNYQKETLKMTDEWSNLYLEISRKTSVGGDFKEVQGDLSELRMLTKKIEDIQAPDKYKKSQDKLKVAIRDYFIAVNESVSYLMSSSESSTVDYASQRERASQKFIEVLDEIRGL</sequence>
<dbReference type="EMBL" id="CP009334">
    <property type="protein sequence ID" value="AJG73794.1"/>
    <property type="molecule type" value="Genomic_DNA"/>
</dbReference>
<dbReference type="Proteomes" id="UP001181533">
    <property type="component" value="Unassembled WGS sequence"/>
</dbReference>
<evidence type="ECO:0000313" key="3">
    <source>
        <dbReference type="EMBL" id="MDR4174585.1"/>
    </source>
</evidence>